<evidence type="ECO:0000256" key="6">
    <source>
        <dbReference type="ARBA" id="ARBA00023004"/>
    </source>
</evidence>
<keyword evidence="2" id="KW-0285">Flavoprotein</keyword>
<sequence length="330" mass="35411">MSTTETISGPISDLTLEEAHFVARVAAKTHAADDVVLLTLQHQDGEDLPPWRPGAHIDLVLSNGLTRQYSLCGNSEDRSSYVVGVLNAPNSRGGSQFVHEALAAGDSVTVRGPRNHFRLVDAPNYLFVAGGIGITPIAAMIREVQEQGKPWTLVYGGRTLSSMAFRDELTAHGTRTTLWPQDQKGIIDLPTALGSPDSHTAVYTCGPEPLLAAVEAICAEKWPSGSLHLERFTAKKVDTAHDVAFEIELATSGVRLTVPAEKSVLRVLEEAGTRILSSCGEGTCGTCETTVIEGTIDHRDSVLTHEEKTENSCMMVCVSRATCPVLVLDL</sequence>
<feature type="domain" description="2Fe-2S ferredoxin-type" evidence="8">
    <location>
        <begin position="245"/>
        <end position="330"/>
    </location>
</feature>
<dbReference type="SUPFAM" id="SSF54292">
    <property type="entry name" value="2Fe-2S ferredoxin-like"/>
    <property type="match status" value="1"/>
</dbReference>
<dbReference type="InterPro" id="IPR039261">
    <property type="entry name" value="FNR_nucleotide-bd"/>
</dbReference>
<dbReference type="PRINTS" id="PR00409">
    <property type="entry name" value="PHDIOXRDTASE"/>
</dbReference>
<dbReference type="InterPro" id="IPR017938">
    <property type="entry name" value="Riboflavin_synthase-like_b-brl"/>
</dbReference>
<dbReference type="InterPro" id="IPR050415">
    <property type="entry name" value="MRET"/>
</dbReference>
<dbReference type="PROSITE" id="PS00197">
    <property type="entry name" value="2FE2S_FER_1"/>
    <property type="match status" value="1"/>
</dbReference>
<reference evidence="10 11" key="1">
    <citation type="submission" date="2015-12" db="EMBL/GenBank/DDBJ databases">
        <authorList>
            <person name="Shamseldin A."/>
            <person name="Moawad H."/>
            <person name="Abd El-Rahim W.M."/>
            <person name="Sadowsky M.J."/>
        </authorList>
    </citation>
    <scope>NUCLEOTIDE SEQUENCE [LARGE SCALE GENOMIC DNA]</scope>
    <source>
        <strain evidence="10 11">Ar51</strain>
    </source>
</reference>
<gene>
    <name evidence="10" type="ORF">AU252_13265</name>
</gene>
<dbReference type="InterPro" id="IPR006058">
    <property type="entry name" value="2Fe2S_fd_BS"/>
</dbReference>
<evidence type="ECO:0000313" key="10">
    <source>
        <dbReference type="EMBL" id="ALV42008.1"/>
    </source>
</evidence>
<dbReference type="Pfam" id="PF00175">
    <property type="entry name" value="NAD_binding_1"/>
    <property type="match status" value="1"/>
</dbReference>
<accession>A0A0U3PI27</accession>
<comment type="cofactor">
    <cofactor evidence="1">
        <name>FAD</name>
        <dbReference type="ChEBI" id="CHEBI:57692"/>
    </cofactor>
</comment>
<feature type="domain" description="FAD-binding FR-type" evidence="9">
    <location>
        <begin position="18"/>
        <end position="120"/>
    </location>
</feature>
<dbReference type="SUPFAM" id="SSF63380">
    <property type="entry name" value="Riboflavin synthase domain-like"/>
    <property type="match status" value="1"/>
</dbReference>
<evidence type="ECO:0000256" key="7">
    <source>
        <dbReference type="ARBA" id="ARBA00023014"/>
    </source>
</evidence>
<dbReference type="PROSITE" id="PS51085">
    <property type="entry name" value="2FE2S_FER_2"/>
    <property type="match status" value="1"/>
</dbReference>
<protein>
    <submittedName>
        <fullName evidence="10">Ferredoxin</fullName>
    </submittedName>
</protein>
<name>A0A0U3PI27_9MICC</name>
<dbReference type="PANTHER" id="PTHR47354">
    <property type="entry name" value="NADH OXIDOREDUCTASE HCR"/>
    <property type="match status" value="1"/>
</dbReference>
<dbReference type="PROSITE" id="PS51384">
    <property type="entry name" value="FAD_FR"/>
    <property type="match status" value="1"/>
</dbReference>
<keyword evidence="7" id="KW-0411">Iron-sulfur</keyword>
<dbReference type="Proteomes" id="UP000065151">
    <property type="component" value="Chromosome"/>
</dbReference>
<dbReference type="RefSeq" id="WP_058931132.1">
    <property type="nucleotide sequence ID" value="NZ_CP013747.1"/>
</dbReference>
<evidence type="ECO:0000259" key="9">
    <source>
        <dbReference type="PROSITE" id="PS51384"/>
    </source>
</evidence>
<organism evidence="10">
    <name type="scientific">Pseudarthrobacter sulfonivorans</name>
    <dbReference type="NCBI Taxonomy" id="121292"/>
    <lineage>
        <taxon>Bacteria</taxon>
        <taxon>Bacillati</taxon>
        <taxon>Actinomycetota</taxon>
        <taxon>Actinomycetes</taxon>
        <taxon>Micrococcales</taxon>
        <taxon>Micrococcaceae</taxon>
        <taxon>Pseudarthrobacter</taxon>
    </lineage>
</organism>
<evidence type="ECO:0000256" key="1">
    <source>
        <dbReference type="ARBA" id="ARBA00001974"/>
    </source>
</evidence>
<dbReference type="CDD" id="cd00207">
    <property type="entry name" value="fer2"/>
    <property type="match status" value="1"/>
</dbReference>
<dbReference type="STRING" id="121292.AU252_13265"/>
<dbReference type="GO" id="GO:0051537">
    <property type="term" value="F:2 iron, 2 sulfur cluster binding"/>
    <property type="evidence" value="ECO:0007669"/>
    <property type="project" value="UniProtKB-KW"/>
</dbReference>
<dbReference type="InterPro" id="IPR036010">
    <property type="entry name" value="2Fe-2S_ferredoxin-like_sf"/>
</dbReference>
<keyword evidence="3" id="KW-0001">2Fe-2S</keyword>
<dbReference type="PANTHER" id="PTHR47354:SF1">
    <property type="entry name" value="CARNITINE MONOOXYGENASE REDUCTASE SUBUNIT"/>
    <property type="match status" value="1"/>
</dbReference>
<dbReference type="SUPFAM" id="SSF52343">
    <property type="entry name" value="Ferredoxin reductase-like, C-terminal NADP-linked domain"/>
    <property type="match status" value="1"/>
</dbReference>
<evidence type="ECO:0000256" key="3">
    <source>
        <dbReference type="ARBA" id="ARBA00022714"/>
    </source>
</evidence>
<dbReference type="InterPro" id="IPR017927">
    <property type="entry name" value="FAD-bd_FR_type"/>
</dbReference>
<dbReference type="KEGG" id="psul:AU252_13265"/>
<dbReference type="Pfam" id="PF00111">
    <property type="entry name" value="Fer2"/>
    <property type="match status" value="1"/>
</dbReference>
<dbReference type="GO" id="GO:0016491">
    <property type="term" value="F:oxidoreductase activity"/>
    <property type="evidence" value="ECO:0007669"/>
    <property type="project" value="UniProtKB-KW"/>
</dbReference>
<dbReference type="GO" id="GO:0046872">
    <property type="term" value="F:metal ion binding"/>
    <property type="evidence" value="ECO:0007669"/>
    <property type="project" value="UniProtKB-KW"/>
</dbReference>
<dbReference type="InterPro" id="IPR001433">
    <property type="entry name" value="OxRdtase_FAD/NAD-bd"/>
</dbReference>
<dbReference type="Gene3D" id="3.40.50.80">
    <property type="entry name" value="Nucleotide-binding domain of ferredoxin-NADP reductase (FNR) module"/>
    <property type="match status" value="1"/>
</dbReference>
<evidence type="ECO:0000256" key="4">
    <source>
        <dbReference type="ARBA" id="ARBA00022723"/>
    </source>
</evidence>
<evidence type="ECO:0000256" key="2">
    <source>
        <dbReference type="ARBA" id="ARBA00022630"/>
    </source>
</evidence>
<dbReference type="InterPro" id="IPR012675">
    <property type="entry name" value="Beta-grasp_dom_sf"/>
</dbReference>
<dbReference type="Gene3D" id="3.10.20.30">
    <property type="match status" value="1"/>
</dbReference>
<dbReference type="EMBL" id="CP013747">
    <property type="protein sequence ID" value="ALV42008.1"/>
    <property type="molecule type" value="Genomic_DNA"/>
</dbReference>
<evidence type="ECO:0000256" key="5">
    <source>
        <dbReference type="ARBA" id="ARBA00023002"/>
    </source>
</evidence>
<keyword evidence="6" id="KW-0408">Iron</keyword>
<evidence type="ECO:0000313" key="11">
    <source>
        <dbReference type="Proteomes" id="UP000065151"/>
    </source>
</evidence>
<evidence type="ECO:0000259" key="8">
    <source>
        <dbReference type="PROSITE" id="PS51085"/>
    </source>
</evidence>
<dbReference type="CDD" id="cd06185">
    <property type="entry name" value="PDR_like"/>
    <property type="match status" value="1"/>
</dbReference>
<dbReference type="AlphaFoldDB" id="A0A0U3PI27"/>
<dbReference type="Gene3D" id="2.40.30.10">
    <property type="entry name" value="Translation factors"/>
    <property type="match status" value="1"/>
</dbReference>
<dbReference type="InterPro" id="IPR001041">
    <property type="entry name" value="2Fe-2S_ferredoxin-type"/>
</dbReference>
<proteinExistence type="predicted"/>
<keyword evidence="5" id="KW-0560">Oxidoreductase</keyword>
<keyword evidence="4" id="KW-0479">Metal-binding</keyword>